<dbReference type="EMBL" id="NMUH01006173">
    <property type="protein sequence ID" value="MQM14641.1"/>
    <property type="molecule type" value="Genomic_DNA"/>
</dbReference>
<name>A0A843X5K8_COLES</name>
<reference evidence="1" key="1">
    <citation type="submission" date="2017-07" db="EMBL/GenBank/DDBJ databases">
        <title>Taro Niue Genome Assembly and Annotation.</title>
        <authorList>
            <person name="Atibalentja N."/>
            <person name="Keating K."/>
            <person name="Fields C.J."/>
        </authorList>
    </citation>
    <scope>NUCLEOTIDE SEQUENCE</scope>
    <source>
        <strain evidence="1">Niue_2</strain>
        <tissue evidence="1">Leaf</tissue>
    </source>
</reference>
<comment type="caution">
    <text evidence="1">The sequence shown here is derived from an EMBL/GenBank/DDBJ whole genome shotgun (WGS) entry which is preliminary data.</text>
</comment>
<keyword evidence="2" id="KW-1185">Reference proteome</keyword>
<proteinExistence type="predicted"/>
<accession>A0A843X5K8</accession>
<organism evidence="1 2">
    <name type="scientific">Colocasia esculenta</name>
    <name type="common">Wild taro</name>
    <name type="synonym">Arum esculentum</name>
    <dbReference type="NCBI Taxonomy" id="4460"/>
    <lineage>
        <taxon>Eukaryota</taxon>
        <taxon>Viridiplantae</taxon>
        <taxon>Streptophyta</taxon>
        <taxon>Embryophyta</taxon>
        <taxon>Tracheophyta</taxon>
        <taxon>Spermatophyta</taxon>
        <taxon>Magnoliopsida</taxon>
        <taxon>Liliopsida</taxon>
        <taxon>Araceae</taxon>
        <taxon>Aroideae</taxon>
        <taxon>Colocasieae</taxon>
        <taxon>Colocasia</taxon>
    </lineage>
</organism>
<dbReference type="Proteomes" id="UP000652761">
    <property type="component" value="Unassembled WGS sequence"/>
</dbReference>
<protein>
    <submittedName>
        <fullName evidence="1">Uncharacterized protein</fullName>
    </submittedName>
</protein>
<dbReference type="AlphaFoldDB" id="A0A843X5K8"/>
<gene>
    <name evidence="1" type="ORF">Taro_047577</name>
</gene>
<evidence type="ECO:0000313" key="1">
    <source>
        <dbReference type="EMBL" id="MQM14641.1"/>
    </source>
</evidence>
<sequence>MGVPSVGGGSPPNRWGFHRLGGIAPPTDGTFIGWGGLAVLPINRPPICPEFCSAFIMSHGRRFLSRDDYAQSTRD</sequence>
<evidence type="ECO:0000313" key="2">
    <source>
        <dbReference type="Proteomes" id="UP000652761"/>
    </source>
</evidence>